<feature type="transmembrane region" description="Helical" evidence="2">
    <location>
        <begin position="57"/>
        <end position="75"/>
    </location>
</feature>
<evidence type="ECO:0000256" key="1">
    <source>
        <dbReference type="SAM" id="MobiDB-lite"/>
    </source>
</evidence>
<protein>
    <submittedName>
        <fullName evidence="4">Transmembrane protein</fullName>
    </submittedName>
</protein>
<dbReference type="STRING" id="1561998.A0A1I7TZH3"/>
<dbReference type="eggNOG" id="ENOG502TFPA">
    <property type="taxonomic scope" value="Eukaryota"/>
</dbReference>
<feature type="region of interest" description="Disordered" evidence="1">
    <location>
        <begin position="9"/>
        <end position="33"/>
    </location>
</feature>
<keyword evidence="3" id="KW-1185">Reference proteome</keyword>
<reference evidence="4" key="1">
    <citation type="submission" date="2016-11" db="UniProtKB">
        <authorList>
            <consortium name="WormBaseParasite"/>
        </authorList>
    </citation>
    <scope>IDENTIFICATION</scope>
</reference>
<feature type="transmembrane region" description="Helical" evidence="2">
    <location>
        <begin position="204"/>
        <end position="225"/>
    </location>
</feature>
<evidence type="ECO:0000313" key="3">
    <source>
        <dbReference type="Proteomes" id="UP000095282"/>
    </source>
</evidence>
<organism evidence="3 4">
    <name type="scientific">Caenorhabditis tropicalis</name>
    <dbReference type="NCBI Taxonomy" id="1561998"/>
    <lineage>
        <taxon>Eukaryota</taxon>
        <taxon>Metazoa</taxon>
        <taxon>Ecdysozoa</taxon>
        <taxon>Nematoda</taxon>
        <taxon>Chromadorea</taxon>
        <taxon>Rhabditida</taxon>
        <taxon>Rhabditina</taxon>
        <taxon>Rhabditomorpha</taxon>
        <taxon>Rhabditoidea</taxon>
        <taxon>Rhabditidae</taxon>
        <taxon>Peloderinae</taxon>
        <taxon>Caenorhabditis</taxon>
    </lineage>
</organism>
<sequence length="384" mass="42837">MIDFELDFLDDPVAPRQAMAEHGSPQTKKSEEEERKEQLLALQDVENRSASIRALQTLVIIVMILGAVQYTYVIFNHSSLLSIQFASSGLAFCCAVELVVRKWHSQKETVVQSVFLLYRTAGVIFFIAASFLNLTHCFEDISDLTEGGEAFGLDKFFASSEVTTTMAPVKEDHHHQLSENVLYLSIVDLLVKSTYAITHNALTINTFASATVLVSPSVVTILVFYYNTNELNLFNDWIDHHIEPLTSIVLTLLCLSIAIYSLVQKKQYFSVKSANENLDKVDHVHASCEWPGGFVVSLKAYIKVDKNNRGWVSQAAEDFSQLKNLLHSKIKEEGANDVIVEPVFVDHNENSSLNDPICIDSSCHNQNVGCCTNPPTTNRSEDAV</sequence>
<accession>A0A1I7TZH3</accession>
<name>A0A1I7TZH3_9PELO</name>
<feature type="transmembrane region" description="Helical" evidence="2">
    <location>
        <begin position="112"/>
        <end position="132"/>
    </location>
</feature>
<evidence type="ECO:0000256" key="2">
    <source>
        <dbReference type="SAM" id="Phobius"/>
    </source>
</evidence>
<feature type="transmembrane region" description="Helical" evidence="2">
    <location>
        <begin position="81"/>
        <end position="100"/>
    </location>
</feature>
<evidence type="ECO:0000313" key="4">
    <source>
        <dbReference type="WBParaSite" id="Csp11.Scaffold629.g13348.t1"/>
    </source>
</evidence>
<keyword evidence="2" id="KW-0472">Membrane</keyword>
<proteinExistence type="predicted"/>
<dbReference type="AlphaFoldDB" id="A0A1I7TZH3"/>
<dbReference type="WBParaSite" id="Csp11.Scaffold629.g13348.t1">
    <property type="protein sequence ID" value="Csp11.Scaffold629.g13348.t1"/>
    <property type="gene ID" value="Csp11.Scaffold629.g13348"/>
</dbReference>
<feature type="transmembrane region" description="Helical" evidence="2">
    <location>
        <begin position="245"/>
        <end position="263"/>
    </location>
</feature>
<keyword evidence="2" id="KW-0812">Transmembrane</keyword>
<keyword evidence="2" id="KW-1133">Transmembrane helix</keyword>
<dbReference type="Proteomes" id="UP000095282">
    <property type="component" value="Unplaced"/>
</dbReference>